<evidence type="ECO:0000313" key="7">
    <source>
        <dbReference type="EMBL" id="EDT47507.1"/>
    </source>
</evidence>
<dbReference type="CDD" id="cd17574">
    <property type="entry name" value="REC_OmpR"/>
    <property type="match status" value="1"/>
</dbReference>
<dbReference type="SUPFAM" id="SSF52172">
    <property type="entry name" value="CheY-like"/>
    <property type="match status" value="1"/>
</dbReference>
<feature type="modified residue" description="4-aspartylphosphate" evidence="5">
    <location>
        <position position="55"/>
    </location>
</feature>
<evidence type="ECO:0000256" key="4">
    <source>
        <dbReference type="ARBA" id="ARBA00023163"/>
    </source>
</evidence>
<dbReference type="Gene3D" id="6.10.250.690">
    <property type="match status" value="1"/>
</dbReference>
<protein>
    <submittedName>
        <fullName evidence="7">Nisin biosynthesis regulatory protein NisR</fullName>
    </submittedName>
</protein>
<sequence length="137" mass="15858">MTKVHKILVVDDDFEILKLMTNIFEMQNYAVTTYQVVNSPIDIYDFMGFDLILLDVMMPNVDGMALCQEIRHRIATPIIFVSAKDSEEDIISGLKLGGDDYITKPFSIKQLVAKVEAHLKREERLKQAKKDFQEFKR</sequence>
<evidence type="ECO:0000313" key="8">
    <source>
        <dbReference type="Proteomes" id="UP000005602"/>
    </source>
</evidence>
<reference evidence="7" key="2">
    <citation type="submission" date="2013-09" db="EMBL/GenBank/DDBJ databases">
        <title>Draft genome sequence of Streptococcus infantarius subsp. infantarius ATCC BAA-102.</title>
        <authorList>
            <person name="Sudarsanam P."/>
            <person name="Ley R."/>
            <person name="Guruge J."/>
            <person name="Turnbaugh P.J."/>
            <person name="Mahowald M."/>
            <person name="Liep D."/>
            <person name="Gordon J."/>
        </authorList>
    </citation>
    <scope>NUCLEOTIDE SEQUENCE</scope>
    <source>
        <strain evidence="7">ATCC BAA-102</strain>
    </source>
</reference>
<proteinExistence type="predicted"/>
<comment type="caution">
    <text evidence="7">The sequence shown here is derived from an EMBL/GenBank/DDBJ whole genome shotgun (WGS) entry which is preliminary data.</text>
</comment>
<keyword evidence="4" id="KW-0804">Transcription</keyword>
<feature type="domain" description="Response regulatory" evidence="6">
    <location>
        <begin position="6"/>
        <end position="119"/>
    </location>
</feature>
<reference evidence="7" key="1">
    <citation type="submission" date="2008-03" db="EMBL/GenBank/DDBJ databases">
        <authorList>
            <person name="Fulton L."/>
            <person name="Clifton S."/>
            <person name="Fulton B."/>
            <person name="Xu J."/>
            <person name="Minx P."/>
            <person name="Pepin K.H."/>
            <person name="Johnson M."/>
            <person name="Thiruvilangam P."/>
            <person name="Bhonagiri V."/>
            <person name="Nash W.E."/>
            <person name="Mardis E.R."/>
            <person name="Wilson R.K."/>
        </authorList>
    </citation>
    <scope>NUCLEOTIDE SEQUENCE</scope>
    <source>
        <strain evidence="7">ATCC BAA-102</strain>
    </source>
</reference>
<dbReference type="InterPro" id="IPR001789">
    <property type="entry name" value="Sig_transdc_resp-reg_receiver"/>
</dbReference>
<keyword evidence="3" id="KW-0238">DNA-binding</keyword>
<dbReference type="Pfam" id="PF00072">
    <property type="entry name" value="Response_reg"/>
    <property type="match status" value="1"/>
</dbReference>
<evidence type="ECO:0000256" key="1">
    <source>
        <dbReference type="ARBA" id="ARBA00022553"/>
    </source>
</evidence>
<dbReference type="Proteomes" id="UP000005602">
    <property type="component" value="Unassembled WGS sequence"/>
</dbReference>
<dbReference type="SMART" id="SM00448">
    <property type="entry name" value="REC"/>
    <property type="match status" value="1"/>
</dbReference>
<keyword evidence="8" id="KW-1185">Reference proteome</keyword>
<dbReference type="Gene3D" id="3.40.50.2300">
    <property type="match status" value="1"/>
</dbReference>
<dbReference type="EMBL" id="ABJK02000020">
    <property type="protein sequence ID" value="EDT47507.1"/>
    <property type="molecule type" value="Genomic_DNA"/>
</dbReference>
<evidence type="ECO:0000256" key="2">
    <source>
        <dbReference type="ARBA" id="ARBA00023015"/>
    </source>
</evidence>
<organism evidence="7 8">
    <name type="scientific">Streptococcus infantarius subsp. infantarius ATCC BAA-102</name>
    <dbReference type="NCBI Taxonomy" id="471872"/>
    <lineage>
        <taxon>Bacteria</taxon>
        <taxon>Bacillati</taxon>
        <taxon>Bacillota</taxon>
        <taxon>Bacilli</taxon>
        <taxon>Lactobacillales</taxon>
        <taxon>Streptococcaceae</taxon>
        <taxon>Streptococcus</taxon>
    </lineage>
</organism>
<dbReference type="InterPro" id="IPR011006">
    <property type="entry name" value="CheY-like_superfamily"/>
</dbReference>
<dbReference type="InterPro" id="IPR039420">
    <property type="entry name" value="WalR-like"/>
</dbReference>
<keyword evidence="1 5" id="KW-0597">Phosphoprotein</keyword>
<dbReference type="PROSITE" id="PS50110">
    <property type="entry name" value="RESPONSE_REGULATORY"/>
    <property type="match status" value="1"/>
</dbReference>
<gene>
    <name evidence="7" type="primary">nisR</name>
    <name evidence="7" type="ORF">STRINF_01304</name>
</gene>
<evidence type="ECO:0000256" key="3">
    <source>
        <dbReference type="ARBA" id="ARBA00023125"/>
    </source>
</evidence>
<evidence type="ECO:0000259" key="6">
    <source>
        <dbReference type="PROSITE" id="PS50110"/>
    </source>
</evidence>
<dbReference type="PANTHER" id="PTHR48111">
    <property type="entry name" value="REGULATOR OF RPOS"/>
    <property type="match status" value="1"/>
</dbReference>
<name>A0ABM9XE61_9STRE</name>
<keyword evidence="2" id="KW-0805">Transcription regulation</keyword>
<dbReference type="PANTHER" id="PTHR48111:SF2">
    <property type="entry name" value="RESPONSE REGULATOR SAER"/>
    <property type="match status" value="1"/>
</dbReference>
<accession>A0ABM9XE61</accession>
<evidence type="ECO:0000256" key="5">
    <source>
        <dbReference type="PROSITE-ProRule" id="PRU00169"/>
    </source>
</evidence>